<dbReference type="GeneID" id="25910851"/>
<name>A0A0L0FMC4_9EUKA</name>
<proteinExistence type="predicted"/>
<organism evidence="2 3">
    <name type="scientific">Sphaeroforma arctica JP610</name>
    <dbReference type="NCBI Taxonomy" id="667725"/>
    <lineage>
        <taxon>Eukaryota</taxon>
        <taxon>Ichthyosporea</taxon>
        <taxon>Ichthyophonida</taxon>
        <taxon>Sphaeroforma</taxon>
    </lineage>
</organism>
<dbReference type="Proteomes" id="UP000054560">
    <property type="component" value="Unassembled WGS sequence"/>
</dbReference>
<gene>
    <name evidence="2" type="ORF">SARC_10347</name>
</gene>
<dbReference type="EMBL" id="KQ242812">
    <property type="protein sequence ID" value="KNC77183.1"/>
    <property type="molecule type" value="Genomic_DNA"/>
</dbReference>
<dbReference type="AlphaFoldDB" id="A0A0L0FMC4"/>
<feature type="region of interest" description="Disordered" evidence="1">
    <location>
        <begin position="1"/>
        <end position="62"/>
    </location>
</feature>
<protein>
    <recommendedName>
        <fullName evidence="4">OTU domain-containing protein</fullName>
    </recommendedName>
</protein>
<keyword evidence="3" id="KW-1185">Reference proteome</keyword>
<evidence type="ECO:0000313" key="3">
    <source>
        <dbReference type="Proteomes" id="UP000054560"/>
    </source>
</evidence>
<accession>A0A0L0FMC4</accession>
<reference evidence="2 3" key="1">
    <citation type="submission" date="2011-02" db="EMBL/GenBank/DDBJ databases">
        <title>The Genome Sequence of Sphaeroforma arctica JP610.</title>
        <authorList>
            <consortium name="The Broad Institute Genome Sequencing Platform"/>
            <person name="Russ C."/>
            <person name="Cuomo C."/>
            <person name="Young S.K."/>
            <person name="Zeng Q."/>
            <person name="Gargeya S."/>
            <person name="Alvarado L."/>
            <person name="Berlin A."/>
            <person name="Chapman S.B."/>
            <person name="Chen Z."/>
            <person name="Freedman E."/>
            <person name="Gellesch M."/>
            <person name="Goldberg J."/>
            <person name="Griggs A."/>
            <person name="Gujja S."/>
            <person name="Heilman E."/>
            <person name="Heiman D."/>
            <person name="Howarth C."/>
            <person name="Mehta T."/>
            <person name="Neiman D."/>
            <person name="Pearson M."/>
            <person name="Roberts A."/>
            <person name="Saif S."/>
            <person name="Shea T."/>
            <person name="Shenoy N."/>
            <person name="Sisk P."/>
            <person name="Stolte C."/>
            <person name="Sykes S."/>
            <person name="White J."/>
            <person name="Yandava C."/>
            <person name="Burger G."/>
            <person name="Gray M.W."/>
            <person name="Holland P.W.H."/>
            <person name="King N."/>
            <person name="Lang F.B.F."/>
            <person name="Roger A.J."/>
            <person name="Ruiz-Trillo I."/>
            <person name="Haas B."/>
            <person name="Nusbaum C."/>
            <person name="Birren B."/>
        </authorList>
    </citation>
    <scope>NUCLEOTIDE SEQUENCE [LARGE SCALE GENOMIC DNA]</scope>
    <source>
        <strain evidence="2 3">JP610</strain>
    </source>
</reference>
<dbReference type="RefSeq" id="XP_014151085.1">
    <property type="nucleotide sequence ID" value="XM_014295610.1"/>
</dbReference>
<evidence type="ECO:0008006" key="4">
    <source>
        <dbReference type="Google" id="ProtNLM"/>
    </source>
</evidence>
<evidence type="ECO:0000256" key="1">
    <source>
        <dbReference type="SAM" id="MobiDB-lite"/>
    </source>
</evidence>
<evidence type="ECO:0000313" key="2">
    <source>
        <dbReference type="EMBL" id="KNC77183.1"/>
    </source>
</evidence>
<sequence length="176" mass="20890">MKNEADEKRKDRAAHDKGMKIEADEKRKDKAAHDRVRKNEGDDRGMKIQADEKHKDKVADDRDMRTRQMRNDRIRRQTTKARKRCTKKKIYHRYAHKITDGTRFLLPDGNIFLVENVCGDGNCFLHSVCDSPYFRETGMTDHRILRANIATCDPPMFVEFVRRIEYLNREDQTETF</sequence>